<dbReference type="EMBL" id="BMAU01021206">
    <property type="protein sequence ID" value="GFX99120.1"/>
    <property type="molecule type" value="Genomic_DNA"/>
</dbReference>
<proteinExistence type="predicted"/>
<evidence type="ECO:0000313" key="2">
    <source>
        <dbReference type="EMBL" id="GFX99120.1"/>
    </source>
</evidence>
<accession>A0A8X6RZ41</accession>
<dbReference type="Proteomes" id="UP000887159">
    <property type="component" value="Unassembled WGS sequence"/>
</dbReference>
<evidence type="ECO:0008006" key="4">
    <source>
        <dbReference type="Google" id="ProtNLM"/>
    </source>
</evidence>
<comment type="caution">
    <text evidence="2">The sequence shown here is derived from an EMBL/GenBank/DDBJ whole genome shotgun (WGS) entry which is preliminary data.</text>
</comment>
<dbReference type="AlphaFoldDB" id="A0A8X6RZ41"/>
<keyword evidence="1" id="KW-0812">Transmembrane</keyword>
<evidence type="ECO:0000256" key="1">
    <source>
        <dbReference type="SAM" id="Phobius"/>
    </source>
</evidence>
<feature type="transmembrane region" description="Helical" evidence="1">
    <location>
        <begin position="25"/>
        <end position="47"/>
    </location>
</feature>
<evidence type="ECO:0000313" key="3">
    <source>
        <dbReference type="Proteomes" id="UP000887159"/>
    </source>
</evidence>
<name>A0A8X6RZ41_TRICX</name>
<organism evidence="2 3">
    <name type="scientific">Trichonephila clavipes</name>
    <name type="common">Golden silk orbweaver</name>
    <name type="synonym">Nephila clavipes</name>
    <dbReference type="NCBI Taxonomy" id="2585209"/>
    <lineage>
        <taxon>Eukaryota</taxon>
        <taxon>Metazoa</taxon>
        <taxon>Ecdysozoa</taxon>
        <taxon>Arthropoda</taxon>
        <taxon>Chelicerata</taxon>
        <taxon>Arachnida</taxon>
        <taxon>Araneae</taxon>
        <taxon>Araneomorphae</taxon>
        <taxon>Entelegynae</taxon>
        <taxon>Araneoidea</taxon>
        <taxon>Nephilidae</taxon>
        <taxon>Trichonephila</taxon>
    </lineage>
</organism>
<sequence length="204" mass="22715">MTLPGIVTIPRVKGMMHAKSMESHFGVVCLFGNCLCQLAILATLPWLTAGWRSWFVSGLLYPRLRLRARPKLVDFPEAVNRQRPCYIIIRCLLLEKKLGVKITSGNWYRLNGAALKSDTSVWGGPQSRAPVQHLSNWTSIGDQTSLDILNLLDCISTNPCVHFQWVLSHVGIDGNEKANFLIRSVVEEGVSSTGSLRIILSQED</sequence>
<reference evidence="2" key="1">
    <citation type="submission" date="2020-08" db="EMBL/GenBank/DDBJ databases">
        <title>Multicomponent nature underlies the extraordinary mechanical properties of spider dragline silk.</title>
        <authorList>
            <person name="Kono N."/>
            <person name="Nakamura H."/>
            <person name="Mori M."/>
            <person name="Yoshida Y."/>
            <person name="Ohtoshi R."/>
            <person name="Malay A.D."/>
            <person name="Moran D.A.P."/>
            <person name="Tomita M."/>
            <person name="Numata K."/>
            <person name="Arakawa K."/>
        </authorList>
    </citation>
    <scope>NUCLEOTIDE SEQUENCE</scope>
</reference>
<keyword evidence="3" id="KW-1185">Reference proteome</keyword>
<keyword evidence="1" id="KW-0472">Membrane</keyword>
<gene>
    <name evidence="2" type="ORF">TNCV_2493011</name>
</gene>
<protein>
    <recommendedName>
        <fullName evidence="4">RNase H type-1 domain-containing protein</fullName>
    </recommendedName>
</protein>
<keyword evidence="1" id="KW-1133">Transmembrane helix</keyword>